<proteinExistence type="predicted"/>
<evidence type="ECO:0000259" key="2">
    <source>
        <dbReference type="Pfam" id="PF03108"/>
    </source>
</evidence>
<dbReference type="PANTHER" id="PTHR31973">
    <property type="entry name" value="POLYPROTEIN, PUTATIVE-RELATED"/>
    <property type="match status" value="1"/>
</dbReference>
<dbReference type="GeneID" id="107482841"/>
<feature type="domain" description="Transposase MuDR plant" evidence="2">
    <location>
        <begin position="200"/>
        <end position="263"/>
    </location>
</feature>
<protein>
    <submittedName>
        <fullName evidence="4">Uncharacterized protein LOC107482841</fullName>
    </submittedName>
</protein>
<keyword evidence="3" id="KW-1185">Reference proteome</keyword>
<organism evidence="3 4">
    <name type="scientific">Arachis duranensis</name>
    <name type="common">Wild peanut</name>
    <dbReference type="NCBI Taxonomy" id="130453"/>
    <lineage>
        <taxon>Eukaryota</taxon>
        <taxon>Viridiplantae</taxon>
        <taxon>Streptophyta</taxon>
        <taxon>Embryophyta</taxon>
        <taxon>Tracheophyta</taxon>
        <taxon>Spermatophyta</taxon>
        <taxon>Magnoliopsida</taxon>
        <taxon>eudicotyledons</taxon>
        <taxon>Gunneridae</taxon>
        <taxon>Pentapetalae</taxon>
        <taxon>rosids</taxon>
        <taxon>fabids</taxon>
        <taxon>Fabales</taxon>
        <taxon>Fabaceae</taxon>
        <taxon>Papilionoideae</taxon>
        <taxon>50 kb inversion clade</taxon>
        <taxon>dalbergioids sensu lato</taxon>
        <taxon>Dalbergieae</taxon>
        <taxon>Pterocarpus clade</taxon>
        <taxon>Arachis</taxon>
    </lineage>
</organism>
<evidence type="ECO:0000256" key="1">
    <source>
        <dbReference type="SAM" id="MobiDB-lite"/>
    </source>
</evidence>
<dbReference type="InterPro" id="IPR004332">
    <property type="entry name" value="Transposase_MuDR"/>
</dbReference>
<gene>
    <name evidence="4" type="primary">LOC107482841</name>
</gene>
<evidence type="ECO:0000313" key="4">
    <source>
        <dbReference type="RefSeq" id="XP_015958921.1"/>
    </source>
</evidence>
<feature type="compositionally biased region" description="Acidic residues" evidence="1">
    <location>
        <begin position="164"/>
        <end position="185"/>
    </location>
</feature>
<dbReference type="Proteomes" id="UP000515211">
    <property type="component" value="Chromosome 4"/>
</dbReference>
<feature type="region of interest" description="Disordered" evidence="1">
    <location>
        <begin position="158"/>
        <end position="201"/>
    </location>
</feature>
<evidence type="ECO:0000313" key="3">
    <source>
        <dbReference type="Proteomes" id="UP000515211"/>
    </source>
</evidence>
<dbReference type="PANTHER" id="PTHR31973:SF195">
    <property type="entry name" value="MUDR FAMILY TRANSPOSASE"/>
    <property type="match status" value="1"/>
</dbReference>
<sequence length="442" mass="49060">MSLSDLKNSILEKLSVLGTKWVKKLFYKIPMAIVSTGVQYETFAVKADEDIRVLFYCVRSFSEIRIHELFAKLEVGVDSSGASAPVPSPIAAGGASSSMPAVRPYLPPVQSPSFAADLDRTEVVGSVPLENAVVIEPPHVVGTGGGLAPYIEDFGGPDQVENAMCDDESDQEPVDIVGDSDDDTGGDPHAQHRPSSSEFQIGQSFQSKDEAVLSVKDYSIRRGVEYRVIESDHLKYHGKCKEFGKGCTWLIRVAFRARKGTWEVRRYNGPHTCLATSISSDHRQLDYHVICARILPMVRADAAVTVKVLQQATEADYDFRPSYRKVWMAKQKAVAQIYGDWEESYAELPRWMLGVQATMPGTITVLKTSPVRIGGGVDESTVYFHRLFWTFPPCIEAFRHCKPLVSMDQSQENQPKRCGLCRQLGHTRRNCHQRRQSGGGDA</sequence>
<reference evidence="3" key="1">
    <citation type="journal article" date="2016" name="Nat. Genet.">
        <title>The genome sequences of Arachis duranensis and Arachis ipaensis, the diploid ancestors of cultivated peanut.</title>
        <authorList>
            <person name="Bertioli D.J."/>
            <person name="Cannon S.B."/>
            <person name="Froenicke L."/>
            <person name="Huang G."/>
            <person name="Farmer A.D."/>
            <person name="Cannon E.K."/>
            <person name="Liu X."/>
            <person name="Gao D."/>
            <person name="Clevenger J."/>
            <person name="Dash S."/>
            <person name="Ren L."/>
            <person name="Moretzsohn M.C."/>
            <person name="Shirasawa K."/>
            <person name="Huang W."/>
            <person name="Vidigal B."/>
            <person name="Abernathy B."/>
            <person name="Chu Y."/>
            <person name="Niederhuth C.E."/>
            <person name="Umale P."/>
            <person name="Araujo A.C."/>
            <person name="Kozik A."/>
            <person name="Kim K.D."/>
            <person name="Burow M.D."/>
            <person name="Varshney R.K."/>
            <person name="Wang X."/>
            <person name="Zhang X."/>
            <person name="Barkley N."/>
            <person name="Guimaraes P.M."/>
            <person name="Isobe S."/>
            <person name="Guo B."/>
            <person name="Liao B."/>
            <person name="Stalker H.T."/>
            <person name="Schmitz R.J."/>
            <person name="Scheffler B.E."/>
            <person name="Leal-Bertioli S.C."/>
            <person name="Xun X."/>
            <person name="Jackson S.A."/>
            <person name="Michelmore R."/>
            <person name="Ozias-Akins P."/>
        </authorList>
    </citation>
    <scope>NUCLEOTIDE SEQUENCE [LARGE SCALE GENOMIC DNA]</scope>
    <source>
        <strain evidence="3">cv. V14167</strain>
    </source>
</reference>
<reference evidence="4" key="2">
    <citation type="submission" date="2025-08" db="UniProtKB">
        <authorList>
            <consortium name="RefSeq"/>
        </authorList>
    </citation>
    <scope>IDENTIFICATION</scope>
    <source>
        <tissue evidence="4">Whole plant</tissue>
    </source>
</reference>
<dbReference type="RefSeq" id="XP_015958921.1">
    <property type="nucleotide sequence ID" value="XM_016103435.1"/>
</dbReference>
<name>A0A6P4CZD5_ARADU</name>
<dbReference type="AlphaFoldDB" id="A0A6P4CZD5"/>
<dbReference type="Pfam" id="PF03108">
    <property type="entry name" value="DBD_Tnp_Mut"/>
    <property type="match status" value="1"/>
</dbReference>
<accession>A0A6P4CZD5</accession>
<dbReference type="KEGG" id="adu:107482841"/>